<dbReference type="SUPFAM" id="SSF46785">
    <property type="entry name" value="Winged helix' DNA-binding domain"/>
    <property type="match status" value="1"/>
</dbReference>
<dbReference type="PROSITE" id="PS51077">
    <property type="entry name" value="HTH_ICLR"/>
    <property type="match status" value="1"/>
</dbReference>
<dbReference type="PROSITE" id="PS51078">
    <property type="entry name" value="ICLR_ED"/>
    <property type="match status" value="1"/>
</dbReference>
<dbReference type="InterPro" id="IPR005471">
    <property type="entry name" value="Tscrpt_reg_IclR_N"/>
</dbReference>
<dbReference type="PANTHER" id="PTHR30136">
    <property type="entry name" value="HELIX-TURN-HELIX TRANSCRIPTIONAL REGULATOR, ICLR FAMILY"/>
    <property type="match status" value="1"/>
</dbReference>
<name>A0A0K1JIW7_9MICO</name>
<dbReference type="GO" id="GO:0003700">
    <property type="term" value="F:DNA-binding transcription factor activity"/>
    <property type="evidence" value="ECO:0007669"/>
    <property type="project" value="TreeGrafter"/>
</dbReference>
<keyword evidence="1" id="KW-0319">Glycerol metabolism</keyword>
<dbReference type="AlphaFoldDB" id="A0A0K1JIW7"/>
<evidence type="ECO:0000256" key="6">
    <source>
        <dbReference type="ARBA" id="ARBA00070406"/>
    </source>
</evidence>
<dbReference type="InterPro" id="IPR036388">
    <property type="entry name" value="WH-like_DNA-bd_sf"/>
</dbReference>
<dbReference type="RefSeq" id="WP_052591913.1">
    <property type="nucleotide sequence ID" value="NZ_CP011112.1"/>
</dbReference>
<feature type="domain" description="IclR-ED" evidence="8">
    <location>
        <begin position="76"/>
        <end position="255"/>
    </location>
</feature>
<keyword evidence="2" id="KW-0805">Transcription regulation</keyword>
<dbReference type="PATRIC" id="fig|571913.6.peg.2599"/>
<accession>A0A0K1JIW7</accession>
<dbReference type="InterPro" id="IPR050707">
    <property type="entry name" value="HTH_MetabolicPath_Reg"/>
</dbReference>
<keyword evidence="3" id="KW-0238">DNA-binding</keyword>
<dbReference type="SMART" id="SM00346">
    <property type="entry name" value="HTH_ICLR"/>
    <property type="match status" value="1"/>
</dbReference>
<dbReference type="GO" id="GO:0006071">
    <property type="term" value="P:glycerol metabolic process"/>
    <property type="evidence" value="ECO:0007669"/>
    <property type="project" value="UniProtKB-KW"/>
</dbReference>
<evidence type="ECO:0000256" key="1">
    <source>
        <dbReference type="ARBA" id="ARBA00022798"/>
    </source>
</evidence>
<evidence type="ECO:0000256" key="5">
    <source>
        <dbReference type="ARBA" id="ARBA00058938"/>
    </source>
</evidence>
<comment type="function">
    <text evidence="5">May be an activator protein for the gylABX operon.</text>
</comment>
<dbReference type="Pfam" id="PF09339">
    <property type="entry name" value="HTH_IclR"/>
    <property type="match status" value="1"/>
</dbReference>
<organism evidence="9 10">
    <name type="scientific">Luteipulveratus mongoliensis</name>
    <dbReference type="NCBI Taxonomy" id="571913"/>
    <lineage>
        <taxon>Bacteria</taxon>
        <taxon>Bacillati</taxon>
        <taxon>Actinomycetota</taxon>
        <taxon>Actinomycetes</taxon>
        <taxon>Micrococcales</taxon>
        <taxon>Dermacoccaceae</taxon>
        <taxon>Luteipulveratus</taxon>
    </lineage>
</organism>
<proteinExistence type="predicted"/>
<keyword evidence="4" id="KW-0804">Transcription</keyword>
<dbReference type="GO" id="GO:0003677">
    <property type="term" value="F:DNA binding"/>
    <property type="evidence" value="ECO:0007669"/>
    <property type="project" value="UniProtKB-KW"/>
</dbReference>
<keyword evidence="10" id="KW-1185">Reference proteome</keyword>
<evidence type="ECO:0000256" key="4">
    <source>
        <dbReference type="ARBA" id="ARBA00023163"/>
    </source>
</evidence>
<sequence length="255" mass="26758">MSEPAAEPSVRRTGVQSVDRALDVLEALSGGTPMGVSEVVRATGLPLGTVHRLLATLAERGYVRQDNERRYAMGPATVRLADAGERSLAAVGQIYAARLTALCGETVNLAVLQGHEMVYIAQSPSPHSLRIFAEVGRRVPLHSTAVGKAVLASMPAPQATGLLEGAPLKPSTPKTLVTVPALSTELDVVRRQGFAFDEEEQELGVRCVAAVVPSAGLHAALSVSGPTERFTRPAAHAAAEHVREVAADLARALRS</sequence>
<dbReference type="FunFam" id="1.10.10.10:FF:000056">
    <property type="entry name" value="IclR family transcriptional regulator"/>
    <property type="match status" value="1"/>
</dbReference>
<protein>
    <recommendedName>
        <fullName evidence="6">Glycerol operon regulatory protein</fullName>
    </recommendedName>
</protein>
<dbReference type="InterPro" id="IPR036390">
    <property type="entry name" value="WH_DNA-bd_sf"/>
</dbReference>
<dbReference type="STRING" id="571913.VV02_12765"/>
<evidence type="ECO:0000259" key="8">
    <source>
        <dbReference type="PROSITE" id="PS51078"/>
    </source>
</evidence>
<dbReference type="Gene3D" id="1.10.10.10">
    <property type="entry name" value="Winged helix-like DNA-binding domain superfamily/Winged helix DNA-binding domain"/>
    <property type="match status" value="1"/>
</dbReference>
<dbReference type="Pfam" id="PF01614">
    <property type="entry name" value="IclR_C"/>
    <property type="match status" value="1"/>
</dbReference>
<dbReference type="Proteomes" id="UP000066480">
    <property type="component" value="Chromosome"/>
</dbReference>
<dbReference type="Gene3D" id="3.30.450.40">
    <property type="match status" value="1"/>
</dbReference>
<dbReference type="InterPro" id="IPR029016">
    <property type="entry name" value="GAF-like_dom_sf"/>
</dbReference>
<dbReference type="KEGG" id="lmoi:VV02_12765"/>
<dbReference type="EMBL" id="CP011112">
    <property type="protein sequence ID" value="AKU16528.1"/>
    <property type="molecule type" value="Genomic_DNA"/>
</dbReference>
<gene>
    <name evidence="9" type="ORF">VV02_12765</name>
</gene>
<evidence type="ECO:0000256" key="2">
    <source>
        <dbReference type="ARBA" id="ARBA00023015"/>
    </source>
</evidence>
<dbReference type="PANTHER" id="PTHR30136:SF24">
    <property type="entry name" value="HTH-TYPE TRANSCRIPTIONAL REPRESSOR ALLR"/>
    <property type="match status" value="1"/>
</dbReference>
<feature type="domain" description="HTH iclR-type" evidence="7">
    <location>
        <begin position="15"/>
        <end position="75"/>
    </location>
</feature>
<evidence type="ECO:0000256" key="3">
    <source>
        <dbReference type="ARBA" id="ARBA00023125"/>
    </source>
</evidence>
<dbReference type="GO" id="GO:0045892">
    <property type="term" value="P:negative regulation of DNA-templated transcription"/>
    <property type="evidence" value="ECO:0007669"/>
    <property type="project" value="TreeGrafter"/>
</dbReference>
<evidence type="ECO:0000313" key="9">
    <source>
        <dbReference type="EMBL" id="AKU16528.1"/>
    </source>
</evidence>
<evidence type="ECO:0000259" key="7">
    <source>
        <dbReference type="PROSITE" id="PS51077"/>
    </source>
</evidence>
<dbReference type="OrthoDB" id="8479143at2"/>
<dbReference type="SUPFAM" id="SSF55781">
    <property type="entry name" value="GAF domain-like"/>
    <property type="match status" value="1"/>
</dbReference>
<evidence type="ECO:0000313" key="10">
    <source>
        <dbReference type="Proteomes" id="UP000066480"/>
    </source>
</evidence>
<dbReference type="InterPro" id="IPR014757">
    <property type="entry name" value="Tscrpt_reg_IclR_C"/>
</dbReference>
<reference evidence="9 10" key="1">
    <citation type="submission" date="2015-03" db="EMBL/GenBank/DDBJ databases">
        <title>Luteipulveratus halotolerans sp. nov., a novel actinobacterium (Dermacoccaceae) from Sarawak, Malaysia.</title>
        <authorList>
            <person name="Juboi H."/>
            <person name="Basik A."/>
            <person name="Shamsul S.S."/>
            <person name="Arnold P."/>
            <person name="Schmitt E.K."/>
            <person name="Sanglier J.-J."/>
            <person name="Yeo T."/>
        </authorList>
    </citation>
    <scope>NUCLEOTIDE SEQUENCE [LARGE SCALE GENOMIC DNA]</scope>
    <source>
        <strain evidence="9 10">MN07-A0370</strain>
    </source>
</reference>